<evidence type="ECO:0000313" key="1">
    <source>
        <dbReference type="EMBL" id="WYJ86001.1"/>
    </source>
</evidence>
<proteinExistence type="predicted"/>
<gene>
    <name evidence="1" type="ORF">A5866_001079</name>
</gene>
<sequence>MGTSSEKLTKQEVEESEALFLGVFYTSEE</sequence>
<keyword evidence="2" id="KW-1185">Reference proteome</keyword>
<dbReference type="Proteomes" id="UP000195080">
    <property type="component" value="Chromosome"/>
</dbReference>
<evidence type="ECO:0000313" key="2">
    <source>
        <dbReference type="Proteomes" id="UP000195080"/>
    </source>
</evidence>
<dbReference type="EMBL" id="CP147248">
    <property type="protein sequence ID" value="WYJ86001.1"/>
    <property type="molecule type" value="Genomic_DNA"/>
</dbReference>
<organism evidence="1 2">
    <name type="scientific">Candidatus Enterococcus lemimoniae</name>
    <dbReference type="NCBI Taxonomy" id="1834167"/>
    <lineage>
        <taxon>Bacteria</taxon>
        <taxon>Bacillati</taxon>
        <taxon>Bacillota</taxon>
        <taxon>Bacilli</taxon>
        <taxon>Lactobacillales</taxon>
        <taxon>Enterococcaceae</taxon>
        <taxon>Enterococcus</taxon>
    </lineage>
</organism>
<protein>
    <submittedName>
        <fullName evidence="1">Uncharacterized protein</fullName>
    </submittedName>
</protein>
<name>A0ABZ2T3P2_9ENTE</name>
<reference evidence="2" key="1">
    <citation type="submission" date="2017-05" db="EMBL/GenBank/DDBJ databases">
        <title>The Genome Sequence of EEnterococcus faecalis 9F2_4866.</title>
        <authorList>
            <consortium name="The Broad Institute Genomics Platform"/>
            <consortium name="The Broad Institute Genomic Center for Infectious Diseases"/>
            <person name="Earl A."/>
            <person name="Manson A."/>
            <person name="Schwartman J."/>
            <person name="Gilmore M."/>
            <person name="Abouelleil A."/>
            <person name="Cao P."/>
            <person name="Chapman S."/>
            <person name="Cusick C."/>
            <person name="Shea T."/>
            <person name="Young S."/>
            <person name="Neafsey D."/>
            <person name="Nusbaum C."/>
            <person name="Birren B."/>
        </authorList>
    </citation>
    <scope>NUCLEOTIDE SEQUENCE [LARGE SCALE GENOMIC DNA]</scope>
    <source>
        <strain evidence="2">12C11_DIV0727</strain>
    </source>
</reference>
<accession>A0ABZ2T3P2</accession>